<evidence type="ECO:0000313" key="4">
    <source>
        <dbReference type="Proteomes" id="UP000177287"/>
    </source>
</evidence>
<dbReference type="GO" id="GO:0009381">
    <property type="term" value="F:excinuclease ABC activity"/>
    <property type="evidence" value="ECO:0007669"/>
    <property type="project" value="InterPro"/>
</dbReference>
<gene>
    <name evidence="3" type="ORF">A3A27_01410</name>
</gene>
<dbReference type="InterPro" id="IPR050066">
    <property type="entry name" value="UvrABC_protein_C"/>
</dbReference>
<name>A0A1G2RKN9_9BACT</name>
<organism evidence="3 4">
    <name type="scientific">Candidatus Wildermuthbacteria bacterium RIFCSPLOWO2_01_FULL_47_18</name>
    <dbReference type="NCBI Taxonomy" id="1802460"/>
    <lineage>
        <taxon>Bacteria</taxon>
        <taxon>Candidatus Wildermuthiibacteriota</taxon>
    </lineage>
</organism>
<dbReference type="PROSITE" id="PS50165">
    <property type="entry name" value="UVRC"/>
    <property type="match status" value="1"/>
</dbReference>
<dbReference type="PANTHER" id="PTHR30562">
    <property type="entry name" value="UVRC/OXIDOREDUCTASE"/>
    <property type="match status" value="1"/>
</dbReference>
<feature type="domain" description="UVR" evidence="1">
    <location>
        <begin position="94"/>
        <end position="129"/>
    </location>
</feature>
<evidence type="ECO:0008006" key="5">
    <source>
        <dbReference type="Google" id="ProtNLM"/>
    </source>
</evidence>
<dbReference type="PROSITE" id="PS50151">
    <property type="entry name" value="UVR"/>
    <property type="match status" value="1"/>
</dbReference>
<evidence type="ECO:0000259" key="2">
    <source>
        <dbReference type="PROSITE" id="PS50165"/>
    </source>
</evidence>
<accession>A0A1G2RKN9</accession>
<dbReference type="SUPFAM" id="SSF46600">
    <property type="entry name" value="C-terminal UvrC-binding domain of UvrB"/>
    <property type="match status" value="1"/>
</dbReference>
<sequence>MFLTHQPVLPKRSLGRRPKLRLGTRYIGPFVDGKAIKQVLRLLRRAFPYYTAKTHGAKPCSWCHLNLCPGPNPDPKAYKKDLAKLEAVLRGKRISVLKKTKRDMEEASRNQNYEEATKFRNQLWALERVLSHSLVSLSSQKLSDSKELQGIFNTKRNISRIEAYDISNTQGKESTGSMVTFIDGKPAKAFYRKFKIHITGKPNDFAMLKETISRRLNHPEWPYPDLMIIDGGKPQLSAALSVLMPKRSLGRRPKLRLGKPEILVAAIAKQHNELFLPGRPKPILLKTLSQPVQNLILHIRDEAHRFAITYHKHLRKRRFFGSS</sequence>
<dbReference type="InterPro" id="IPR038476">
    <property type="entry name" value="UvrC_RNase_H_dom_sf"/>
</dbReference>
<proteinExistence type="predicted"/>
<dbReference type="PANTHER" id="PTHR30562:SF1">
    <property type="entry name" value="UVRABC SYSTEM PROTEIN C"/>
    <property type="match status" value="1"/>
</dbReference>
<comment type="caution">
    <text evidence="3">The sequence shown here is derived from an EMBL/GenBank/DDBJ whole genome shotgun (WGS) entry which is preliminary data.</text>
</comment>
<dbReference type="Gene3D" id="3.30.420.340">
    <property type="entry name" value="UvrC, RNAse H endonuclease domain"/>
    <property type="match status" value="1"/>
</dbReference>
<protein>
    <recommendedName>
        <fullName evidence="5">UvrC family homology region profile domain-containing protein</fullName>
    </recommendedName>
</protein>
<dbReference type="GO" id="GO:0009380">
    <property type="term" value="C:excinuclease repair complex"/>
    <property type="evidence" value="ECO:0007669"/>
    <property type="project" value="TreeGrafter"/>
</dbReference>
<dbReference type="InterPro" id="IPR001943">
    <property type="entry name" value="UVR_dom"/>
</dbReference>
<reference evidence="3 4" key="1">
    <citation type="journal article" date="2016" name="Nat. Commun.">
        <title>Thousands of microbial genomes shed light on interconnected biogeochemical processes in an aquifer system.</title>
        <authorList>
            <person name="Anantharaman K."/>
            <person name="Brown C.T."/>
            <person name="Hug L.A."/>
            <person name="Sharon I."/>
            <person name="Castelle C.J."/>
            <person name="Probst A.J."/>
            <person name="Thomas B.C."/>
            <person name="Singh A."/>
            <person name="Wilkins M.J."/>
            <person name="Karaoz U."/>
            <person name="Brodie E.L."/>
            <person name="Williams K.H."/>
            <person name="Hubbard S.S."/>
            <person name="Banfield J.F."/>
        </authorList>
    </citation>
    <scope>NUCLEOTIDE SEQUENCE [LARGE SCALE GENOMIC DNA]</scope>
</reference>
<evidence type="ECO:0000259" key="1">
    <source>
        <dbReference type="PROSITE" id="PS50151"/>
    </source>
</evidence>
<dbReference type="InterPro" id="IPR036876">
    <property type="entry name" value="UVR_dom_sf"/>
</dbReference>
<dbReference type="InterPro" id="IPR001162">
    <property type="entry name" value="UvrC_RNase_H_dom"/>
</dbReference>
<dbReference type="EMBL" id="MHUF01000010">
    <property type="protein sequence ID" value="OHA72862.1"/>
    <property type="molecule type" value="Genomic_DNA"/>
</dbReference>
<dbReference type="AlphaFoldDB" id="A0A1G2RKN9"/>
<dbReference type="GO" id="GO:0006974">
    <property type="term" value="P:DNA damage response"/>
    <property type="evidence" value="ECO:0007669"/>
    <property type="project" value="TreeGrafter"/>
</dbReference>
<dbReference type="Proteomes" id="UP000177287">
    <property type="component" value="Unassembled WGS sequence"/>
</dbReference>
<feature type="domain" description="UvrC family homology region profile" evidence="2">
    <location>
        <begin position="101"/>
        <end position="243"/>
    </location>
</feature>
<dbReference type="Pfam" id="PF08459">
    <property type="entry name" value="UvrC_RNaseH_dom"/>
    <property type="match status" value="1"/>
</dbReference>
<dbReference type="Pfam" id="PF02151">
    <property type="entry name" value="UVR"/>
    <property type="match status" value="1"/>
</dbReference>
<evidence type="ECO:0000313" key="3">
    <source>
        <dbReference type="EMBL" id="OHA72862.1"/>
    </source>
</evidence>